<dbReference type="HOGENOM" id="CLU_090046_0_0_1"/>
<dbReference type="STRING" id="215243.A0A0D2ANP5"/>
<keyword evidence="3" id="KW-1185">Reference proteome</keyword>
<dbReference type="EMBL" id="KN847337">
    <property type="protein sequence ID" value="KIW41531.1"/>
    <property type="molecule type" value="Genomic_DNA"/>
</dbReference>
<feature type="region of interest" description="Disordered" evidence="1">
    <location>
        <begin position="99"/>
        <end position="149"/>
    </location>
</feature>
<dbReference type="GeneID" id="27359154"/>
<accession>A0A0D2ANP5</accession>
<gene>
    <name evidence="2" type="ORF">PV06_07080</name>
</gene>
<evidence type="ECO:0000313" key="2">
    <source>
        <dbReference type="EMBL" id="KIW41531.1"/>
    </source>
</evidence>
<proteinExistence type="predicted"/>
<dbReference type="VEuPathDB" id="FungiDB:PV06_07080"/>
<dbReference type="RefSeq" id="XP_016261747.1">
    <property type="nucleotide sequence ID" value="XM_016408267.1"/>
</dbReference>
<sequence>MSQVCLLDSERLSALLKDALSWSDHVSSLMVSALNGSILAYAYRNTTPSIKDIRTQSTTMTAAYTVASEDVLVFEAQNMGAISVVTPIADHILLAVTGPEPKKQKTTSSKAGDEEQDHTTNGDAVEELDQEHAEADAEHEHEQVRTDLEAVSQGLATVLREELARLKWPEDI</sequence>
<dbReference type="AlphaFoldDB" id="A0A0D2ANP5"/>
<dbReference type="OrthoDB" id="4160156at2759"/>
<name>A0A0D2ANP5_9EURO</name>
<reference evidence="2 3" key="1">
    <citation type="submission" date="2015-01" db="EMBL/GenBank/DDBJ databases">
        <title>The Genome Sequence of Exophiala oligosperma CBS72588.</title>
        <authorList>
            <consortium name="The Broad Institute Genomics Platform"/>
            <person name="Cuomo C."/>
            <person name="de Hoog S."/>
            <person name="Gorbushina A."/>
            <person name="Stielow B."/>
            <person name="Teixiera M."/>
            <person name="Abouelleil A."/>
            <person name="Chapman S.B."/>
            <person name="Priest M."/>
            <person name="Young S.K."/>
            <person name="Wortman J."/>
            <person name="Nusbaum C."/>
            <person name="Birren B."/>
        </authorList>
    </citation>
    <scope>NUCLEOTIDE SEQUENCE [LARGE SCALE GENOMIC DNA]</scope>
    <source>
        <strain evidence="2 3">CBS 72588</strain>
    </source>
</reference>
<organism evidence="2 3">
    <name type="scientific">Exophiala oligosperma</name>
    <dbReference type="NCBI Taxonomy" id="215243"/>
    <lineage>
        <taxon>Eukaryota</taxon>
        <taxon>Fungi</taxon>
        <taxon>Dikarya</taxon>
        <taxon>Ascomycota</taxon>
        <taxon>Pezizomycotina</taxon>
        <taxon>Eurotiomycetes</taxon>
        <taxon>Chaetothyriomycetidae</taxon>
        <taxon>Chaetothyriales</taxon>
        <taxon>Herpotrichiellaceae</taxon>
        <taxon>Exophiala</taxon>
    </lineage>
</organism>
<protein>
    <recommendedName>
        <fullName evidence="4">Roadblock/LAMTOR2 domain-containing protein</fullName>
    </recommendedName>
</protein>
<evidence type="ECO:0008006" key="4">
    <source>
        <dbReference type="Google" id="ProtNLM"/>
    </source>
</evidence>
<evidence type="ECO:0000256" key="1">
    <source>
        <dbReference type="SAM" id="MobiDB-lite"/>
    </source>
</evidence>
<feature type="compositionally biased region" description="Basic and acidic residues" evidence="1">
    <location>
        <begin position="111"/>
        <end position="120"/>
    </location>
</feature>
<evidence type="ECO:0000313" key="3">
    <source>
        <dbReference type="Proteomes" id="UP000053342"/>
    </source>
</evidence>
<dbReference type="Proteomes" id="UP000053342">
    <property type="component" value="Unassembled WGS sequence"/>
</dbReference>
<feature type="compositionally biased region" description="Basic and acidic residues" evidence="1">
    <location>
        <begin position="130"/>
        <end position="148"/>
    </location>
</feature>